<name>A0AC35GIT7_9BILA</name>
<organism evidence="1 2">
    <name type="scientific">Panagrolaimus sp. PS1159</name>
    <dbReference type="NCBI Taxonomy" id="55785"/>
    <lineage>
        <taxon>Eukaryota</taxon>
        <taxon>Metazoa</taxon>
        <taxon>Ecdysozoa</taxon>
        <taxon>Nematoda</taxon>
        <taxon>Chromadorea</taxon>
        <taxon>Rhabditida</taxon>
        <taxon>Tylenchina</taxon>
        <taxon>Panagrolaimomorpha</taxon>
        <taxon>Panagrolaimoidea</taxon>
        <taxon>Panagrolaimidae</taxon>
        <taxon>Panagrolaimus</taxon>
    </lineage>
</organism>
<dbReference type="Proteomes" id="UP000887580">
    <property type="component" value="Unplaced"/>
</dbReference>
<protein>
    <submittedName>
        <fullName evidence="2">Uncharacterized protein</fullName>
    </submittedName>
</protein>
<evidence type="ECO:0000313" key="2">
    <source>
        <dbReference type="WBParaSite" id="PS1159_v2.g5646.t1"/>
    </source>
</evidence>
<accession>A0AC35GIT7</accession>
<proteinExistence type="predicted"/>
<reference evidence="2" key="1">
    <citation type="submission" date="2022-11" db="UniProtKB">
        <authorList>
            <consortium name="WormBaseParasite"/>
        </authorList>
    </citation>
    <scope>IDENTIFICATION</scope>
</reference>
<sequence length="334" mass="38755">MSLLVTEFNKLKIAAENETISFKDFQSYFDGIFDGHLELLQALHWLEKNIQNLWEKSNFTVIYDCEEAEKLMEKIYAMLPFDDSGTVWFGGIIPSKNKCYNNLSSIKTSFFNTYIIVAASTRNLLFIKKMYERIFYCIPTSVLFCESFMENDTRLISTLLAFLQIEKNHPGLSLNYTFVDLFVALLLQFQGNAASMFVEFLATETVMIPFVLRSLKYLDGKVLLLKESYERLGNADDQKLLQNERILFKRSSQPSSNIVLSINGIDDNHRVMISKRKESKDMILAAKDNNFNIVRFFQEFYQIVLISHRQNSFPFKSDALVKCLYSFYSCISKA</sequence>
<dbReference type="WBParaSite" id="PS1159_v2.g5646.t1">
    <property type="protein sequence ID" value="PS1159_v2.g5646.t1"/>
    <property type="gene ID" value="PS1159_v2.g5646"/>
</dbReference>
<evidence type="ECO:0000313" key="1">
    <source>
        <dbReference type="Proteomes" id="UP000887580"/>
    </source>
</evidence>